<comment type="caution">
    <text evidence="1">The sequence shown here is derived from an EMBL/GenBank/DDBJ whole genome shotgun (WGS) entry which is preliminary data.</text>
</comment>
<accession>A0A9W8XH31</accession>
<protein>
    <submittedName>
        <fullName evidence="1">Uncharacterized protein</fullName>
    </submittedName>
</protein>
<evidence type="ECO:0000313" key="1">
    <source>
        <dbReference type="EMBL" id="KAJ4350245.1"/>
    </source>
</evidence>
<name>A0A9W8XH31_9PLEO</name>
<dbReference type="AlphaFoldDB" id="A0A9W8XH31"/>
<dbReference type="RefSeq" id="XP_056069175.1">
    <property type="nucleotide sequence ID" value="XM_056217619.1"/>
</dbReference>
<dbReference type="GeneID" id="80912396"/>
<dbReference type="Proteomes" id="UP001140513">
    <property type="component" value="Unassembled WGS sequence"/>
</dbReference>
<evidence type="ECO:0000313" key="2">
    <source>
        <dbReference type="Proteomes" id="UP001140513"/>
    </source>
</evidence>
<gene>
    <name evidence="1" type="ORF">N0V89_008866</name>
</gene>
<proteinExistence type="predicted"/>
<dbReference type="OrthoDB" id="10594764at2759"/>
<organism evidence="1 2">
    <name type="scientific">Didymosphaeria variabile</name>
    <dbReference type="NCBI Taxonomy" id="1932322"/>
    <lineage>
        <taxon>Eukaryota</taxon>
        <taxon>Fungi</taxon>
        <taxon>Dikarya</taxon>
        <taxon>Ascomycota</taxon>
        <taxon>Pezizomycotina</taxon>
        <taxon>Dothideomycetes</taxon>
        <taxon>Pleosporomycetidae</taxon>
        <taxon>Pleosporales</taxon>
        <taxon>Massarineae</taxon>
        <taxon>Didymosphaeriaceae</taxon>
        <taxon>Didymosphaeria</taxon>
    </lineage>
</organism>
<keyword evidence="2" id="KW-1185">Reference proteome</keyword>
<sequence>MASQESHNLAMVLRSLKFPGWNVRGLTGLSAGMYGTPLMSGTILLAMITAEEHAIRPNPFAETIFNRLVGPLWIMHVDNVNIEVFRKYVRFTKNPTNPEWAILETKLHDANIYFRNFVFGDKNPALRDFAWGRLRDYDFCHQADPSGTLIAVRDMTADQLLRQFAEKYSFEEFLIVLGPLKKSINS</sequence>
<dbReference type="EMBL" id="JAPEUX010000006">
    <property type="protein sequence ID" value="KAJ4350245.1"/>
    <property type="molecule type" value="Genomic_DNA"/>
</dbReference>
<reference evidence="1" key="1">
    <citation type="submission" date="2022-10" db="EMBL/GenBank/DDBJ databases">
        <title>Tapping the CABI collections for fungal endophytes: first genome assemblies for Collariella, Neodidymelliopsis, Ascochyta clinopodiicola, Didymella pomorum, Didymosphaeria variabile, Neocosmospora piperis and Neocucurbitaria cava.</title>
        <authorList>
            <person name="Hill R."/>
        </authorList>
    </citation>
    <scope>NUCLEOTIDE SEQUENCE</scope>
    <source>
        <strain evidence="1">IMI 356815</strain>
    </source>
</reference>